<name>A0AC54Z996_ORYAF</name>
<reference evidence="2" key="1">
    <citation type="submission" date="2025-08" db="UniProtKB">
        <authorList>
            <consortium name="RefSeq"/>
        </authorList>
    </citation>
    <scope>IDENTIFICATION</scope>
</reference>
<sequence>MNDQIVMYSDLPHAQKSKRSQIKPKDTNSSISISEQELTYVELNLHNAPQHLQNSDKNFHCKGKLIAGILGIICLVLMASVIIVKVTVTTSSVQTLEQNNSQITSTQKVYHCGPCPEGWFSYSHNCYSISDERKSWNESQKACVSMVSNLLYIDNEEEMKLMMSLSFVSWIGLSRKSSDYPWLWIDGSIFICLEIEPSNAAYNCAMLVEHGPQSDNCETSKKYICKHGF</sequence>
<keyword evidence="1" id="KW-1185">Reference proteome</keyword>
<proteinExistence type="predicted"/>
<dbReference type="Proteomes" id="UP000694850">
    <property type="component" value="Unplaced"/>
</dbReference>
<protein>
    <submittedName>
        <fullName evidence="2">NKG2-A/NKG2-B type II integral membrane protein-like</fullName>
    </submittedName>
</protein>
<accession>A0AC54Z996</accession>
<organism evidence="1 2">
    <name type="scientific">Orycteropus afer afer</name>
    <dbReference type="NCBI Taxonomy" id="1230840"/>
    <lineage>
        <taxon>Eukaryota</taxon>
        <taxon>Metazoa</taxon>
        <taxon>Chordata</taxon>
        <taxon>Craniata</taxon>
        <taxon>Vertebrata</taxon>
        <taxon>Euteleostomi</taxon>
        <taxon>Mammalia</taxon>
        <taxon>Eutheria</taxon>
        <taxon>Afrotheria</taxon>
        <taxon>Tubulidentata</taxon>
        <taxon>Orycteropodidae</taxon>
        <taxon>Orycteropus</taxon>
    </lineage>
</organism>
<evidence type="ECO:0000313" key="2">
    <source>
        <dbReference type="RefSeq" id="XP_042636396.1"/>
    </source>
</evidence>
<evidence type="ECO:0000313" key="1">
    <source>
        <dbReference type="Proteomes" id="UP000694850"/>
    </source>
</evidence>
<gene>
    <name evidence="2" type="primary">LOC103193935</name>
</gene>
<dbReference type="RefSeq" id="XP_042636396.1">
    <property type="nucleotide sequence ID" value="XM_042780462.1"/>
</dbReference>